<keyword evidence="2" id="KW-1185">Reference proteome</keyword>
<name>A0A392NR38_9FABA</name>
<dbReference type="PANTHER" id="PTHR48462">
    <property type="entry name" value="PROTEIN, PUTATIVE-RELATED"/>
    <property type="match status" value="1"/>
</dbReference>
<reference evidence="1 2" key="1">
    <citation type="journal article" date="2018" name="Front. Plant Sci.">
        <title>Red Clover (Trifolium pratense) and Zigzag Clover (T. medium) - A Picture of Genomic Similarities and Differences.</title>
        <authorList>
            <person name="Dluhosova J."/>
            <person name="Istvanek J."/>
            <person name="Nedelnik J."/>
            <person name="Repkova J."/>
        </authorList>
    </citation>
    <scope>NUCLEOTIDE SEQUENCE [LARGE SCALE GENOMIC DNA]</scope>
    <source>
        <strain evidence="2">cv. 10/8</strain>
        <tissue evidence="1">Leaf</tissue>
    </source>
</reference>
<proteinExistence type="predicted"/>
<evidence type="ECO:0000313" key="2">
    <source>
        <dbReference type="Proteomes" id="UP000265520"/>
    </source>
</evidence>
<comment type="caution">
    <text evidence="1">The sequence shown here is derived from an EMBL/GenBank/DDBJ whole genome shotgun (WGS) entry which is preliminary data.</text>
</comment>
<dbReference type="PANTHER" id="PTHR48462:SF1">
    <property type="entry name" value="PROTEIN, PUTATIVE-RELATED"/>
    <property type="match status" value="1"/>
</dbReference>
<sequence length="95" mass="10442">GQAALKAASSKVAKHEKTCSENQHAFIPFTFDTFGFLAPDVVDLLRRVLRVMHNNVVSPNSMDVVFKIIGFAIQKGLATGTAKCQCTQLYRAESR</sequence>
<protein>
    <submittedName>
        <fullName evidence="1">5'-methylthioadenosine/S-adenosylhomocysteine nucleosidase</fullName>
    </submittedName>
</protein>
<dbReference type="EMBL" id="LXQA010044789">
    <property type="protein sequence ID" value="MCI00955.1"/>
    <property type="molecule type" value="Genomic_DNA"/>
</dbReference>
<feature type="non-terminal residue" evidence="1">
    <location>
        <position position="1"/>
    </location>
</feature>
<gene>
    <name evidence="1" type="ORF">A2U01_0021979</name>
</gene>
<organism evidence="1 2">
    <name type="scientific">Trifolium medium</name>
    <dbReference type="NCBI Taxonomy" id="97028"/>
    <lineage>
        <taxon>Eukaryota</taxon>
        <taxon>Viridiplantae</taxon>
        <taxon>Streptophyta</taxon>
        <taxon>Embryophyta</taxon>
        <taxon>Tracheophyta</taxon>
        <taxon>Spermatophyta</taxon>
        <taxon>Magnoliopsida</taxon>
        <taxon>eudicotyledons</taxon>
        <taxon>Gunneridae</taxon>
        <taxon>Pentapetalae</taxon>
        <taxon>rosids</taxon>
        <taxon>fabids</taxon>
        <taxon>Fabales</taxon>
        <taxon>Fabaceae</taxon>
        <taxon>Papilionoideae</taxon>
        <taxon>50 kb inversion clade</taxon>
        <taxon>NPAAA clade</taxon>
        <taxon>Hologalegina</taxon>
        <taxon>IRL clade</taxon>
        <taxon>Trifolieae</taxon>
        <taxon>Trifolium</taxon>
    </lineage>
</organism>
<evidence type="ECO:0000313" key="1">
    <source>
        <dbReference type="EMBL" id="MCI00955.1"/>
    </source>
</evidence>
<dbReference type="AlphaFoldDB" id="A0A392NR38"/>
<dbReference type="Proteomes" id="UP000265520">
    <property type="component" value="Unassembled WGS sequence"/>
</dbReference>
<accession>A0A392NR38</accession>